<evidence type="ECO:0000259" key="10">
    <source>
        <dbReference type="PROSITE" id="PS51195"/>
    </source>
</evidence>
<dbReference type="CDD" id="cd18787">
    <property type="entry name" value="SF2_C_DEAD"/>
    <property type="match status" value="1"/>
</dbReference>
<dbReference type="PANTHER" id="PTHR47959:SF1">
    <property type="entry name" value="ATP-DEPENDENT RNA HELICASE DBPA"/>
    <property type="match status" value="1"/>
</dbReference>
<comment type="caution">
    <text evidence="11">The sequence shown here is derived from an EMBL/GenBank/DDBJ whole genome shotgun (WGS) entry which is preliminary data.</text>
</comment>
<dbReference type="InterPro" id="IPR005580">
    <property type="entry name" value="DbpA/CsdA_RNA-bd_dom"/>
</dbReference>
<sequence>MTDAHSSEAASASAFSRLPLSTELLANLDSLGYRQMTPIQAASLPVMLDGRDVIAQARTGSGKTAAFGLGLLSRLVPASFRVQGLVLCPTRELADQVAEELRRLARGLPNIKVLTLCGGAPQGPQLASLAHGAHLVVGTPGRVEEHLRKGSLALSDLDTLVLDEADRMLDMGFQATLEAIIAATPESRRTWLFSATYDDSVRPLAEERTRAPISISIEEPHDEDTIREHFYRVADDAARFEALRLLLLHRRPTSSVVFCNTKQETRELAAALDDAGISALALHGDLEQKDRDRLLVLFANRSVSVLVATDVAARGLDIAQLDAVFNYRIARELEVHVHRVGRTGRAGHQGAAFTLVGENEAHRLERLEAFLGQTLETEALPRLRGESMPLRAPMETLQLGAGKQQKIRPGDILGALTGEGGLDGARIGKIKVLARSTYVAVERELAESALAQLNGGRLKGRTFRARRISG</sequence>
<keyword evidence="12" id="KW-1185">Reference proteome</keyword>
<keyword evidence="1 7" id="KW-0547">Nucleotide-binding</keyword>
<dbReference type="InterPro" id="IPR012677">
    <property type="entry name" value="Nucleotide-bd_a/b_plait_sf"/>
</dbReference>
<dbReference type="Gene3D" id="3.30.70.330">
    <property type="match status" value="1"/>
</dbReference>
<dbReference type="RefSeq" id="WP_183387447.1">
    <property type="nucleotide sequence ID" value="NZ_JACHXM010000007.1"/>
</dbReference>
<accession>A0A7W5G5F1</accession>
<evidence type="ECO:0000256" key="7">
    <source>
        <dbReference type="RuleBase" id="RU000492"/>
    </source>
</evidence>
<keyword evidence="3 7" id="KW-0347">Helicase</keyword>
<protein>
    <submittedName>
        <fullName evidence="11">ATP-independent RNA helicase DbpA</fullName>
        <ecNumber evidence="11">3.6.4.13</ecNumber>
    </submittedName>
</protein>
<evidence type="ECO:0000313" key="11">
    <source>
        <dbReference type="EMBL" id="MBB3141064.1"/>
    </source>
</evidence>
<dbReference type="GO" id="GO:0003676">
    <property type="term" value="F:nucleic acid binding"/>
    <property type="evidence" value="ECO:0007669"/>
    <property type="project" value="InterPro"/>
</dbReference>
<proteinExistence type="inferred from homology"/>
<dbReference type="InterPro" id="IPR014014">
    <property type="entry name" value="RNA_helicase_DEAD_Q_motif"/>
</dbReference>
<dbReference type="Proteomes" id="UP000525987">
    <property type="component" value="Unassembled WGS sequence"/>
</dbReference>
<dbReference type="InterPro" id="IPR000629">
    <property type="entry name" value="RNA-helicase_DEAD-box_CS"/>
</dbReference>
<feature type="domain" description="DEAD-box RNA helicase Q" evidence="10">
    <location>
        <begin position="13"/>
        <end position="41"/>
    </location>
</feature>
<dbReference type="SMART" id="SM00487">
    <property type="entry name" value="DEXDc"/>
    <property type="match status" value="1"/>
</dbReference>
<evidence type="ECO:0000256" key="6">
    <source>
        <dbReference type="PROSITE-ProRule" id="PRU00552"/>
    </source>
</evidence>
<dbReference type="PROSITE" id="PS51194">
    <property type="entry name" value="HELICASE_CTER"/>
    <property type="match status" value="1"/>
</dbReference>
<dbReference type="EC" id="3.6.4.13" evidence="11"/>
<keyword evidence="2 7" id="KW-0378">Hydrolase</keyword>
<dbReference type="SUPFAM" id="SSF52540">
    <property type="entry name" value="P-loop containing nucleoside triphosphate hydrolases"/>
    <property type="match status" value="1"/>
</dbReference>
<gene>
    <name evidence="11" type="ORF">FHR96_001938</name>
</gene>
<dbReference type="Pfam" id="PF03880">
    <property type="entry name" value="DbpA"/>
    <property type="match status" value="1"/>
</dbReference>
<dbReference type="GO" id="GO:0016787">
    <property type="term" value="F:hydrolase activity"/>
    <property type="evidence" value="ECO:0007669"/>
    <property type="project" value="UniProtKB-KW"/>
</dbReference>
<comment type="similarity">
    <text evidence="5 7">Belongs to the DEAD box helicase family.</text>
</comment>
<evidence type="ECO:0000256" key="1">
    <source>
        <dbReference type="ARBA" id="ARBA00022741"/>
    </source>
</evidence>
<dbReference type="PROSITE" id="PS51192">
    <property type="entry name" value="HELICASE_ATP_BIND_1"/>
    <property type="match status" value="1"/>
</dbReference>
<reference evidence="11 12" key="1">
    <citation type="submission" date="2020-08" db="EMBL/GenBank/DDBJ databases">
        <title>Genomic Encyclopedia of Type Strains, Phase III (KMG-III): the genomes of soil and plant-associated and newly described type strains.</title>
        <authorList>
            <person name="Whitman W."/>
        </authorList>
    </citation>
    <scope>NUCLEOTIDE SEQUENCE [LARGE SCALE GENOMIC DNA]</scope>
    <source>
        <strain evidence="11 12">CECT 5995</strain>
    </source>
</reference>
<evidence type="ECO:0000256" key="3">
    <source>
        <dbReference type="ARBA" id="ARBA00022806"/>
    </source>
</evidence>
<dbReference type="GO" id="GO:0005524">
    <property type="term" value="F:ATP binding"/>
    <property type="evidence" value="ECO:0007669"/>
    <property type="project" value="UniProtKB-KW"/>
</dbReference>
<dbReference type="PROSITE" id="PS00039">
    <property type="entry name" value="DEAD_ATP_HELICASE"/>
    <property type="match status" value="1"/>
</dbReference>
<feature type="domain" description="Helicase ATP-binding" evidence="8">
    <location>
        <begin position="44"/>
        <end position="215"/>
    </location>
</feature>
<dbReference type="PANTHER" id="PTHR47959">
    <property type="entry name" value="ATP-DEPENDENT RNA HELICASE RHLE-RELATED"/>
    <property type="match status" value="1"/>
</dbReference>
<evidence type="ECO:0000259" key="8">
    <source>
        <dbReference type="PROSITE" id="PS51192"/>
    </source>
</evidence>
<dbReference type="InterPro" id="IPR027417">
    <property type="entry name" value="P-loop_NTPase"/>
</dbReference>
<evidence type="ECO:0000259" key="9">
    <source>
        <dbReference type="PROSITE" id="PS51194"/>
    </source>
</evidence>
<dbReference type="GO" id="GO:0003724">
    <property type="term" value="F:RNA helicase activity"/>
    <property type="evidence" value="ECO:0007669"/>
    <property type="project" value="UniProtKB-EC"/>
</dbReference>
<dbReference type="GO" id="GO:0005829">
    <property type="term" value="C:cytosol"/>
    <property type="evidence" value="ECO:0007669"/>
    <property type="project" value="TreeGrafter"/>
</dbReference>
<feature type="short sequence motif" description="Q motif" evidence="6">
    <location>
        <begin position="13"/>
        <end position="41"/>
    </location>
</feature>
<dbReference type="InterPro" id="IPR050079">
    <property type="entry name" value="DEAD_box_RNA_helicase"/>
</dbReference>
<dbReference type="Gene3D" id="3.40.50.300">
    <property type="entry name" value="P-loop containing nucleotide triphosphate hydrolases"/>
    <property type="match status" value="2"/>
</dbReference>
<evidence type="ECO:0000256" key="5">
    <source>
        <dbReference type="ARBA" id="ARBA00038437"/>
    </source>
</evidence>
<dbReference type="AlphaFoldDB" id="A0A7W5G5F1"/>
<name>A0A7W5G5F1_9GAMM</name>
<dbReference type="Pfam" id="PF00271">
    <property type="entry name" value="Helicase_C"/>
    <property type="match status" value="1"/>
</dbReference>
<dbReference type="InterPro" id="IPR014001">
    <property type="entry name" value="Helicase_ATP-bd"/>
</dbReference>
<dbReference type="InterPro" id="IPR011545">
    <property type="entry name" value="DEAD/DEAH_box_helicase_dom"/>
</dbReference>
<feature type="domain" description="Helicase C-terminal" evidence="9">
    <location>
        <begin position="225"/>
        <end position="391"/>
    </location>
</feature>
<dbReference type="CDD" id="cd00268">
    <property type="entry name" value="DEADc"/>
    <property type="match status" value="1"/>
</dbReference>
<evidence type="ECO:0000313" key="12">
    <source>
        <dbReference type="Proteomes" id="UP000525987"/>
    </source>
</evidence>
<dbReference type="SMART" id="SM00490">
    <property type="entry name" value="HELICc"/>
    <property type="match status" value="1"/>
</dbReference>
<evidence type="ECO:0000256" key="4">
    <source>
        <dbReference type="ARBA" id="ARBA00022840"/>
    </source>
</evidence>
<keyword evidence="4 7" id="KW-0067">ATP-binding</keyword>
<dbReference type="InterPro" id="IPR044742">
    <property type="entry name" value="DEAD/DEAH_RhlB"/>
</dbReference>
<evidence type="ECO:0000256" key="2">
    <source>
        <dbReference type="ARBA" id="ARBA00022801"/>
    </source>
</evidence>
<dbReference type="EMBL" id="JACHXM010000007">
    <property type="protein sequence ID" value="MBB3141064.1"/>
    <property type="molecule type" value="Genomic_DNA"/>
</dbReference>
<dbReference type="InterPro" id="IPR001650">
    <property type="entry name" value="Helicase_C-like"/>
</dbReference>
<dbReference type="Pfam" id="PF00270">
    <property type="entry name" value="DEAD"/>
    <property type="match status" value="1"/>
</dbReference>
<organism evidence="11 12">
    <name type="scientific">Halomonas organivorans</name>
    <dbReference type="NCBI Taxonomy" id="257772"/>
    <lineage>
        <taxon>Bacteria</taxon>
        <taxon>Pseudomonadati</taxon>
        <taxon>Pseudomonadota</taxon>
        <taxon>Gammaproteobacteria</taxon>
        <taxon>Oceanospirillales</taxon>
        <taxon>Halomonadaceae</taxon>
        <taxon>Halomonas</taxon>
    </lineage>
</organism>
<dbReference type="NCBIfam" id="NF008744">
    <property type="entry name" value="PRK11776.1"/>
    <property type="match status" value="1"/>
</dbReference>
<dbReference type="PROSITE" id="PS51195">
    <property type="entry name" value="Q_MOTIF"/>
    <property type="match status" value="1"/>
</dbReference>